<name>A0A317XI80_9BASI</name>
<dbReference type="OrthoDB" id="415825at2759"/>
<dbReference type="AlphaFoldDB" id="A0A317XI80"/>
<dbReference type="PROSITE" id="PS51387">
    <property type="entry name" value="FAD_PCMH"/>
    <property type="match status" value="1"/>
</dbReference>
<dbReference type="Gene3D" id="3.40.462.20">
    <property type="match status" value="1"/>
</dbReference>
<comment type="similarity">
    <text evidence="2">Belongs to the oxygen-dependent FAD-linked oxidoreductase family.</text>
</comment>
<feature type="signal peptide" evidence="6">
    <location>
        <begin position="1"/>
        <end position="22"/>
    </location>
</feature>
<reference evidence="8 9" key="1">
    <citation type="journal article" date="2018" name="Mol. Biol. Evol.">
        <title>Broad Genomic Sampling Reveals a Smut Pathogenic Ancestry of the Fungal Clade Ustilaginomycotina.</title>
        <authorList>
            <person name="Kijpornyongpan T."/>
            <person name="Mondo S.J."/>
            <person name="Barry K."/>
            <person name="Sandor L."/>
            <person name="Lee J."/>
            <person name="Lipzen A."/>
            <person name="Pangilinan J."/>
            <person name="LaButti K."/>
            <person name="Hainaut M."/>
            <person name="Henrissat B."/>
            <person name="Grigoriev I.V."/>
            <person name="Spatafora J.W."/>
            <person name="Aime M.C."/>
        </authorList>
    </citation>
    <scope>NUCLEOTIDE SEQUENCE [LARGE SCALE GENOMIC DNA]</scope>
    <source>
        <strain evidence="8 9">MCA 3645</strain>
    </source>
</reference>
<keyword evidence="9" id="KW-1185">Reference proteome</keyword>
<evidence type="ECO:0000256" key="5">
    <source>
        <dbReference type="ARBA" id="ARBA00023002"/>
    </source>
</evidence>
<evidence type="ECO:0000313" key="9">
    <source>
        <dbReference type="Proteomes" id="UP000246740"/>
    </source>
</evidence>
<dbReference type="PANTHER" id="PTHR42973">
    <property type="entry name" value="BINDING OXIDOREDUCTASE, PUTATIVE (AFU_ORTHOLOGUE AFUA_1G17690)-RELATED"/>
    <property type="match status" value="1"/>
</dbReference>
<evidence type="ECO:0000256" key="4">
    <source>
        <dbReference type="ARBA" id="ARBA00022827"/>
    </source>
</evidence>
<comment type="cofactor">
    <cofactor evidence="1">
        <name>FAD</name>
        <dbReference type="ChEBI" id="CHEBI:57692"/>
    </cofactor>
</comment>
<dbReference type="Pfam" id="PF08031">
    <property type="entry name" value="BBE"/>
    <property type="match status" value="1"/>
</dbReference>
<dbReference type="InterPro" id="IPR050416">
    <property type="entry name" value="FAD-linked_Oxidoreductase"/>
</dbReference>
<dbReference type="GO" id="GO:0071949">
    <property type="term" value="F:FAD binding"/>
    <property type="evidence" value="ECO:0007669"/>
    <property type="project" value="InterPro"/>
</dbReference>
<dbReference type="InterPro" id="IPR012951">
    <property type="entry name" value="BBE"/>
</dbReference>
<feature type="chain" id="PRO_5016313069" evidence="6">
    <location>
        <begin position="23"/>
        <end position="569"/>
    </location>
</feature>
<keyword evidence="5" id="KW-0560">Oxidoreductase</keyword>
<keyword evidence="3" id="KW-0285">Flavoprotein</keyword>
<protein>
    <submittedName>
        <fullName evidence="8">FAD-binding domain-containing protein</fullName>
    </submittedName>
</protein>
<organism evidence="8 9">
    <name type="scientific">Testicularia cyperi</name>
    <dbReference type="NCBI Taxonomy" id="1882483"/>
    <lineage>
        <taxon>Eukaryota</taxon>
        <taxon>Fungi</taxon>
        <taxon>Dikarya</taxon>
        <taxon>Basidiomycota</taxon>
        <taxon>Ustilaginomycotina</taxon>
        <taxon>Ustilaginomycetes</taxon>
        <taxon>Ustilaginales</taxon>
        <taxon>Anthracoideaceae</taxon>
        <taxon>Testicularia</taxon>
    </lineage>
</organism>
<dbReference type="InterPro" id="IPR036318">
    <property type="entry name" value="FAD-bd_PCMH-like_sf"/>
</dbReference>
<dbReference type="InterPro" id="IPR016166">
    <property type="entry name" value="FAD-bd_PCMH"/>
</dbReference>
<dbReference type="STRING" id="1882483.A0A317XI80"/>
<evidence type="ECO:0000256" key="2">
    <source>
        <dbReference type="ARBA" id="ARBA00005466"/>
    </source>
</evidence>
<evidence type="ECO:0000256" key="1">
    <source>
        <dbReference type="ARBA" id="ARBA00001974"/>
    </source>
</evidence>
<gene>
    <name evidence="8" type="ORF">BCV70DRAFT_38785</name>
</gene>
<keyword evidence="6" id="KW-0732">Signal</keyword>
<dbReference type="Gene3D" id="3.30.465.10">
    <property type="match status" value="1"/>
</dbReference>
<evidence type="ECO:0000256" key="6">
    <source>
        <dbReference type="SAM" id="SignalP"/>
    </source>
</evidence>
<keyword evidence="4" id="KW-0274">FAD</keyword>
<sequence>MKAVRRKSALAIGLAASTLAAAATLPWTQPHTRALQTDTLEQCLVDARLHVVSQQLSDAAIYFQASASDNLMFHYNPHAVVFANNADQVQQAVKCAAAQNPPVAIAARSGGHSFASFGSGGMDGSLIIDLANMSSIDSQPQLNIVDVQPGARLGDIIKQLWHQHGARRAMNTGTCPTVGAGGLSLCGGFGPMSRHWGLTTDNILEADLVLANGSQITVTETQNTDVMWGLRGAGAFFGIVTRFRYRTHDAGDPIIFFDMQWTPSITSPDVGVRLLSAIQAFGIAKDLDTKLGFHVQLKRPTVTDPQPAEGRHVAIHMRGAYLGSLNGWAELRQRFAHHLNKHKAPAPDLDVEQQATYLATMEAWDDFGEPGDKLNTEKEHKLHNNYVVKSSLTLDSRKGFKKHAWKDLLQFLWDTGFEPGRNEVLADGTSVMWAWNIYLELFGGGMPAYRHPDKVKAGSFANRDGLWLIQIAVGTTSTMTLAPSGHAYAFATDRQVNKAIKDSGLQRAGYSCYVDPDLPEHEWKQLYYGPSLHRLEDLKMDLDPRNIFRNPQSLGSKKQILEQRNLKSQ</sequence>
<dbReference type="InterPro" id="IPR016169">
    <property type="entry name" value="FAD-bd_PCMH_sub2"/>
</dbReference>
<evidence type="ECO:0000256" key="3">
    <source>
        <dbReference type="ARBA" id="ARBA00022630"/>
    </source>
</evidence>
<evidence type="ECO:0000259" key="7">
    <source>
        <dbReference type="PROSITE" id="PS51387"/>
    </source>
</evidence>
<dbReference type="InParanoid" id="A0A317XI80"/>
<dbReference type="GO" id="GO:0016491">
    <property type="term" value="F:oxidoreductase activity"/>
    <property type="evidence" value="ECO:0007669"/>
    <property type="project" value="UniProtKB-KW"/>
</dbReference>
<evidence type="ECO:0000313" key="8">
    <source>
        <dbReference type="EMBL" id="PWY97993.1"/>
    </source>
</evidence>
<dbReference type="Proteomes" id="UP000246740">
    <property type="component" value="Unassembled WGS sequence"/>
</dbReference>
<dbReference type="Pfam" id="PF01565">
    <property type="entry name" value="FAD_binding_4"/>
    <property type="match status" value="1"/>
</dbReference>
<accession>A0A317XI80</accession>
<dbReference type="PANTHER" id="PTHR42973:SF39">
    <property type="entry name" value="FAD-BINDING PCMH-TYPE DOMAIN-CONTAINING PROTEIN"/>
    <property type="match status" value="1"/>
</dbReference>
<feature type="domain" description="FAD-binding PCMH-type" evidence="7">
    <location>
        <begin position="73"/>
        <end position="250"/>
    </location>
</feature>
<dbReference type="InterPro" id="IPR006094">
    <property type="entry name" value="Oxid_FAD_bind_N"/>
</dbReference>
<proteinExistence type="inferred from homology"/>
<dbReference type="EMBL" id="KZ819200">
    <property type="protein sequence ID" value="PWY97993.1"/>
    <property type="molecule type" value="Genomic_DNA"/>
</dbReference>
<dbReference type="SUPFAM" id="SSF56176">
    <property type="entry name" value="FAD-binding/transporter-associated domain-like"/>
    <property type="match status" value="1"/>
</dbReference>